<protein>
    <submittedName>
        <fullName evidence="2">Uncharacterized protein</fullName>
    </submittedName>
</protein>
<name>A0ABM7ZCR8_9BACT</name>
<keyword evidence="3" id="KW-1185">Reference proteome</keyword>
<feature type="compositionally biased region" description="Polar residues" evidence="1">
    <location>
        <begin position="1"/>
        <end position="10"/>
    </location>
</feature>
<evidence type="ECO:0000313" key="2">
    <source>
        <dbReference type="EMBL" id="BDL42474.1"/>
    </source>
</evidence>
<evidence type="ECO:0000313" key="3">
    <source>
        <dbReference type="Proteomes" id="UP001062263"/>
    </source>
</evidence>
<reference evidence="2" key="1">
    <citation type="submission" date="2022-06" db="EMBL/GenBank/DDBJ databases">
        <title>Akkermansia biwalacus sp. nov., an anaerobic mucin-degrading bacterium isolated from human intestine.</title>
        <authorList>
            <person name="Kobayashi Y."/>
            <person name="Inoue S."/>
            <person name="Kawahara T."/>
            <person name="Kohda N."/>
        </authorList>
    </citation>
    <scope>NUCLEOTIDE SEQUENCE</scope>
    <source>
        <strain evidence="2">WON2089</strain>
    </source>
</reference>
<evidence type="ECO:0000256" key="1">
    <source>
        <dbReference type="SAM" id="MobiDB-lite"/>
    </source>
</evidence>
<proteinExistence type="predicted"/>
<dbReference type="EMBL" id="AP025943">
    <property type="protein sequence ID" value="BDL42474.1"/>
    <property type="molecule type" value="Genomic_DNA"/>
</dbReference>
<sequence length="61" mass="6771">MDGIRQTNDPSGMRKPTFRIRRPEIQPKKGPGRGLSGIKSPGNQGSPPRFPDKKTVLTWQA</sequence>
<accession>A0ABM7ZCR8</accession>
<gene>
    <name evidence="2" type="ORF">Abiwalacus_00480</name>
</gene>
<feature type="region of interest" description="Disordered" evidence="1">
    <location>
        <begin position="1"/>
        <end position="61"/>
    </location>
</feature>
<dbReference type="Proteomes" id="UP001062263">
    <property type="component" value="Chromosome"/>
</dbReference>
<organism evidence="2 3">
    <name type="scientific">Akkermansia biwaensis</name>
    <dbReference type="NCBI Taxonomy" id="2946555"/>
    <lineage>
        <taxon>Bacteria</taxon>
        <taxon>Pseudomonadati</taxon>
        <taxon>Verrucomicrobiota</taxon>
        <taxon>Verrucomicrobiia</taxon>
        <taxon>Verrucomicrobiales</taxon>
        <taxon>Akkermansiaceae</taxon>
        <taxon>Akkermansia</taxon>
    </lineage>
</organism>